<accession>A0A2R4XNJ2</accession>
<evidence type="ECO:0000313" key="2">
    <source>
        <dbReference type="EMBL" id="AWB35351.1"/>
    </source>
</evidence>
<dbReference type="OrthoDB" id="5292533at2"/>
<dbReference type="KEGG" id="boz:DBV39_18210"/>
<dbReference type="EMBL" id="CP028901">
    <property type="protein sequence ID" value="AWB35351.1"/>
    <property type="molecule type" value="Genomic_DNA"/>
</dbReference>
<dbReference type="Pfam" id="PF01370">
    <property type="entry name" value="Epimerase"/>
    <property type="match status" value="1"/>
</dbReference>
<protein>
    <submittedName>
        <fullName evidence="2">NAD-dependent dehydratase</fullName>
    </submittedName>
</protein>
<dbReference type="GO" id="GO:0044877">
    <property type="term" value="F:protein-containing complex binding"/>
    <property type="evidence" value="ECO:0007669"/>
    <property type="project" value="TreeGrafter"/>
</dbReference>
<dbReference type="AlphaFoldDB" id="A0A2R4XNJ2"/>
<dbReference type="Gene3D" id="3.40.50.720">
    <property type="entry name" value="NAD(P)-binding Rossmann-like Domain"/>
    <property type="match status" value="1"/>
</dbReference>
<gene>
    <name evidence="2" type="ORF">DBV39_18210</name>
</gene>
<dbReference type="InterPro" id="IPR001509">
    <property type="entry name" value="Epimerase_deHydtase"/>
</dbReference>
<dbReference type="SUPFAM" id="SSF51735">
    <property type="entry name" value="NAD(P)-binding Rossmann-fold domains"/>
    <property type="match status" value="1"/>
</dbReference>
<proteinExistence type="predicted"/>
<dbReference type="RefSeq" id="WP_108622807.1">
    <property type="nucleotide sequence ID" value="NZ_CP028901.1"/>
</dbReference>
<dbReference type="CDD" id="cd05271">
    <property type="entry name" value="NDUFA9_like_SDR_a"/>
    <property type="match status" value="1"/>
</dbReference>
<sequence>MKILVVGGSGFIGQYLIGRLVKAEHRVYVPTRRQPSARELLVYPTVTVMERDVHDDAQLDSIVRGMDGVINLVGILHSRPGDPYGPDFEKAHVELPRRLAQACVRNGVPRLLHVSALGASLQGSSQYLRSKGAGEAALQEVCASSDSFHVTIFRPSVVFGPGDHFMNMFAGLARFFPVLPLAGSTARMQPVFVGDVAQAIVRSLDRSDACAQVYELAGPKVYTLGELVELAAKWSGHPRKIIALPMSIGRLQARFFEILPGEPLMSRDNLDSLLTDNVLSSDSQQSVLGIVPTPLEEVAPAYLRRPAVT</sequence>
<reference evidence="2" key="1">
    <citation type="submission" date="2018-04" db="EMBL/GenBank/DDBJ databases">
        <title>Bordetella sp. HZ20 isolated from seawater.</title>
        <authorList>
            <person name="Sun C."/>
        </authorList>
    </citation>
    <scope>NUCLEOTIDE SEQUENCE [LARGE SCALE GENOMIC DNA]</scope>
    <source>
        <strain evidence="2">HZ20</strain>
    </source>
</reference>
<dbReference type="InterPro" id="IPR051207">
    <property type="entry name" value="ComplexI_NDUFA9_subunit"/>
</dbReference>
<dbReference type="PANTHER" id="PTHR12126">
    <property type="entry name" value="NADH-UBIQUINONE OXIDOREDUCTASE 39 KDA SUBUNIT-RELATED"/>
    <property type="match status" value="1"/>
</dbReference>
<name>A0A2R4XNJ2_9BURK</name>
<evidence type="ECO:0000259" key="1">
    <source>
        <dbReference type="Pfam" id="PF01370"/>
    </source>
</evidence>
<dbReference type="Proteomes" id="UP000244571">
    <property type="component" value="Chromosome"/>
</dbReference>
<evidence type="ECO:0000313" key="3">
    <source>
        <dbReference type="Proteomes" id="UP000244571"/>
    </source>
</evidence>
<dbReference type="InterPro" id="IPR036291">
    <property type="entry name" value="NAD(P)-bd_dom_sf"/>
</dbReference>
<feature type="domain" description="NAD-dependent epimerase/dehydratase" evidence="1">
    <location>
        <begin position="3"/>
        <end position="214"/>
    </location>
</feature>
<organism evidence="2 3">
    <name type="scientific">Orrella marina</name>
    <dbReference type="NCBI Taxonomy" id="2163011"/>
    <lineage>
        <taxon>Bacteria</taxon>
        <taxon>Pseudomonadati</taxon>
        <taxon>Pseudomonadota</taxon>
        <taxon>Betaproteobacteria</taxon>
        <taxon>Burkholderiales</taxon>
        <taxon>Alcaligenaceae</taxon>
        <taxon>Orrella</taxon>
    </lineage>
</organism>
<keyword evidence="3" id="KW-1185">Reference proteome</keyword>
<dbReference type="PANTHER" id="PTHR12126:SF11">
    <property type="entry name" value="NADH DEHYDROGENASE [UBIQUINONE] 1 ALPHA SUBCOMPLEX SUBUNIT 9, MITOCHONDRIAL"/>
    <property type="match status" value="1"/>
</dbReference>